<comment type="caution">
    <text evidence="1">The sequence shown here is derived from an EMBL/GenBank/DDBJ whole genome shotgun (WGS) entry which is preliminary data.</text>
</comment>
<evidence type="ECO:0000313" key="3">
    <source>
        <dbReference type="Proteomes" id="UP001642409"/>
    </source>
</evidence>
<dbReference type="EMBL" id="CAXDID020000075">
    <property type="protein sequence ID" value="CAL6016173.1"/>
    <property type="molecule type" value="Genomic_DNA"/>
</dbReference>
<reference evidence="1" key="1">
    <citation type="submission" date="2023-06" db="EMBL/GenBank/DDBJ databases">
        <authorList>
            <person name="Kurt Z."/>
        </authorList>
    </citation>
    <scope>NUCLEOTIDE SEQUENCE</scope>
</reference>
<reference evidence="2 3" key="2">
    <citation type="submission" date="2024-07" db="EMBL/GenBank/DDBJ databases">
        <authorList>
            <person name="Akdeniz Z."/>
        </authorList>
    </citation>
    <scope>NUCLEOTIDE SEQUENCE [LARGE SCALE GENOMIC DNA]</scope>
</reference>
<protein>
    <submittedName>
        <fullName evidence="1">Uncharacterized protein</fullName>
    </submittedName>
</protein>
<dbReference type="EMBL" id="CATOUU010000687">
    <property type="protein sequence ID" value="CAI9941201.1"/>
    <property type="molecule type" value="Genomic_DNA"/>
</dbReference>
<evidence type="ECO:0000313" key="2">
    <source>
        <dbReference type="EMBL" id="CAL6016173.1"/>
    </source>
</evidence>
<gene>
    <name evidence="2" type="ORF">HINF_LOCUS25383</name>
    <name evidence="1" type="ORF">HINF_LOCUS28846</name>
</gene>
<dbReference type="Proteomes" id="UP001642409">
    <property type="component" value="Unassembled WGS sequence"/>
</dbReference>
<dbReference type="AlphaFoldDB" id="A0AA86U6K2"/>
<organism evidence="1">
    <name type="scientific">Hexamita inflata</name>
    <dbReference type="NCBI Taxonomy" id="28002"/>
    <lineage>
        <taxon>Eukaryota</taxon>
        <taxon>Metamonada</taxon>
        <taxon>Diplomonadida</taxon>
        <taxon>Hexamitidae</taxon>
        <taxon>Hexamitinae</taxon>
        <taxon>Hexamita</taxon>
    </lineage>
</organism>
<evidence type="ECO:0000313" key="1">
    <source>
        <dbReference type="EMBL" id="CAI9941201.1"/>
    </source>
</evidence>
<proteinExistence type="predicted"/>
<name>A0AA86U6K2_9EUKA</name>
<accession>A0AA86U6K2</accession>
<keyword evidence="3" id="KW-1185">Reference proteome</keyword>
<sequence length="454" mass="52859">MLYIIEKETVTHSFSIPEHNNNTILFKFNEQLYLHNGITIFYLSKSNLKYQATLPGVCIKHKDSIFIINRREYLVSILNDDFTLTNLKHSLDKGDFNSSQQEFRNLSDKWVKFLDEQVPNNQLQNLSSKIIPYFTNIFKPLPQYDIFVSLEDNNLTVFDSEYRILSQTPINFDFRTGYCSPKYNRSRVCTFDSFNYVPVICNSTVYVQGFDYLYKLQGTNLIQVTKIPNMNLSETRDPDCFYGCLFSIDNELYCHSNCSFYKLVNNTFKLVKFSNMDGQIFQSHTSLYFHSESKLYKVTDFSFSFVTSAPKLKRIGSVLLCFSSDYKQVTVIEMETGVKKTVQNAFFDQNLSGAIELGANGIQIKDQIIQNIFSTRFEPIPNERIDGIVNYEILHKFRQNQILERTSKLKKTIQDNERQIILQQRTIQTKLSHVISKQKISASTLAILCQEAWQ</sequence>